<dbReference type="Proteomes" id="UP001140076">
    <property type="component" value="Unassembled WGS sequence"/>
</dbReference>
<dbReference type="PANTHER" id="PTHR11364">
    <property type="entry name" value="THIOSULFATE SULFERTANSFERASE"/>
    <property type="match status" value="1"/>
</dbReference>
<dbReference type="EMBL" id="JAJAQC010000023">
    <property type="protein sequence ID" value="MDA0565546.1"/>
    <property type="molecule type" value="Genomic_DNA"/>
</dbReference>
<feature type="domain" description="Rhodanese" evidence="4">
    <location>
        <begin position="167"/>
        <end position="280"/>
    </location>
</feature>
<evidence type="ECO:0000256" key="3">
    <source>
        <dbReference type="SAM" id="MobiDB-lite"/>
    </source>
</evidence>
<dbReference type="CDD" id="cd01448">
    <property type="entry name" value="TST_Repeat_1"/>
    <property type="match status" value="1"/>
</dbReference>
<keyword evidence="2" id="KW-0677">Repeat</keyword>
<dbReference type="PANTHER" id="PTHR11364:SF27">
    <property type="entry name" value="SULFURTRANSFERASE"/>
    <property type="match status" value="1"/>
</dbReference>
<dbReference type="Pfam" id="PF00581">
    <property type="entry name" value="Rhodanese"/>
    <property type="match status" value="2"/>
</dbReference>
<dbReference type="CDD" id="cd01449">
    <property type="entry name" value="TST_Repeat_2"/>
    <property type="match status" value="1"/>
</dbReference>
<evidence type="ECO:0000256" key="1">
    <source>
        <dbReference type="ARBA" id="ARBA00022679"/>
    </source>
</evidence>
<name>A0A9X3NNY1_9ACTN</name>
<dbReference type="InterPro" id="IPR036873">
    <property type="entry name" value="Rhodanese-like_dom_sf"/>
</dbReference>
<evidence type="ECO:0000259" key="4">
    <source>
        <dbReference type="PROSITE" id="PS50206"/>
    </source>
</evidence>
<keyword evidence="6" id="KW-1185">Reference proteome</keyword>
<dbReference type="PROSITE" id="PS00380">
    <property type="entry name" value="RHODANESE_1"/>
    <property type="match status" value="1"/>
</dbReference>
<dbReference type="AlphaFoldDB" id="A0A9X3NNY1"/>
<evidence type="ECO:0000256" key="2">
    <source>
        <dbReference type="ARBA" id="ARBA00022737"/>
    </source>
</evidence>
<dbReference type="GO" id="GO:0004792">
    <property type="term" value="F:thiosulfate-cyanide sulfurtransferase activity"/>
    <property type="evidence" value="ECO:0007669"/>
    <property type="project" value="InterPro"/>
</dbReference>
<dbReference type="RefSeq" id="WP_270072820.1">
    <property type="nucleotide sequence ID" value="NZ_JAJAQC010000023.1"/>
</dbReference>
<feature type="domain" description="Rhodanese" evidence="4">
    <location>
        <begin position="22"/>
        <end position="136"/>
    </location>
</feature>
<sequence>MTTNDGAPGLPVLVSAEWLAEHRDDVLVADVRFYLDGRSTREAYLRGHLPGAVFVDVDRDLSAPAGEGTGRHPLPDPDTFAATLSRLGIGDGTPVVGYDDVNGSVAARLVWMLRALGSPAALLDGGITAWPGDLATEPVEPTPRPRTPVPWPAERIVDTATVLAESRDPRHVLMDARAHERYTGAAPAPADLRPGHIPGARSAEWAGNLADDGRFAAPERLRERFRALGADTAATITAYCGSGVTACHDLLALEHAGYTGARLYPGSWSAWAPDPDLPAETGDGGPHGDPHGDGERGRA</sequence>
<feature type="region of interest" description="Disordered" evidence="3">
    <location>
        <begin position="272"/>
        <end position="299"/>
    </location>
</feature>
<dbReference type="SMART" id="SM00450">
    <property type="entry name" value="RHOD"/>
    <property type="match status" value="2"/>
</dbReference>
<dbReference type="PROSITE" id="PS50206">
    <property type="entry name" value="RHODANESE_3"/>
    <property type="match status" value="2"/>
</dbReference>
<gene>
    <name evidence="5" type="ORF">LG943_14650</name>
</gene>
<proteinExistence type="predicted"/>
<feature type="compositionally biased region" description="Basic and acidic residues" evidence="3">
    <location>
        <begin position="286"/>
        <end position="299"/>
    </location>
</feature>
<keyword evidence="1" id="KW-0808">Transferase</keyword>
<accession>A0A9X3NNY1</accession>
<dbReference type="InterPro" id="IPR001763">
    <property type="entry name" value="Rhodanese-like_dom"/>
</dbReference>
<evidence type="ECO:0000313" key="5">
    <source>
        <dbReference type="EMBL" id="MDA0565546.1"/>
    </source>
</evidence>
<dbReference type="InterPro" id="IPR001307">
    <property type="entry name" value="Thiosulphate_STrfase_CS"/>
</dbReference>
<dbReference type="InterPro" id="IPR045078">
    <property type="entry name" value="TST/MPST-like"/>
</dbReference>
<dbReference type="SUPFAM" id="SSF52821">
    <property type="entry name" value="Rhodanese/Cell cycle control phosphatase"/>
    <property type="match status" value="2"/>
</dbReference>
<dbReference type="Gene3D" id="3.40.250.10">
    <property type="entry name" value="Rhodanese-like domain"/>
    <property type="match status" value="2"/>
</dbReference>
<evidence type="ECO:0000313" key="6">
    <source>
        <dbReference type="Proteomes" id="UP001140076"/>
    </source>
</evidence>
<protein>
    <submittedName>
        <fullName evidence="5">Sulfurtransferase</fullName>
    </submittedName>
</protein>
<reference evidence="5" key="1">
    <citation type="submission" date="2021-10" db="EMBL/GenBank/DDBJ databases">
        <title>Streptomonospora sp. nov., isolated from mangrove soil.</title>
        <authorList>
            <person name="Chen X."/>
            <person name="Ge X."/>
            <person name="Liu W."/>
        </authorList>
    </citation>
    <scope>NUCLEOTIDE SEQUENCE</scope>
    <source>
        <strain evidence="5">S1-112</strain>
    </source>
</reference>
<comment type="caution">
    <text evidence="5">The sequence shown here is derived from an EMBL/GenBank/DDBJ whole genome shotgun (WGS) entry which is preliminary data.</text>
</comment>
<organism evidence="5 6">
    <name type="scientific">Streptomonospora mangrovi</name>
    <dbReference type="NCBI Taxonomy" id="2883123"/>
    <lineage>
        <taxon>Bacteria</taxon>
        <taxon>Bacillati</taxon>
        <taxon>Actinomycetota</taxon>
        <taxon>Actinomycetes</taxon>
        <taxon>Streptosporangiales</taxon>
        <taxon>Nocardiopsidaceae</taxon>
        <taxon>Streptomonospora</taxon>
    </lineage>
</organism>